<dbReference type="Pfam" id="PF18085">
    <property type="entry name" value="Mak_N_cap"/>
    <property type="match status" value="1"/>
</dbReference>
<dbReference type="AlphaFoldDB" id="A0A7Z0BHH9"/>
<evidence type="ECO:0000313" key="6">
    <source>
        <dbReference type="EMBL" id="NYH46030.1"/>
    </source>
</evidence>
<keyword evidence="2" id="KW-0547">Nucleotide-binding</keyword>
<proteinExistence type="predicted"/>
<gene>
    <name evidence="6" type="ORF">HNR22_005757</name>
</gene>
<evidence type="ECO:0000259" key="5">
    <source>
        <dbReference type="Pfam" id="PF18085"/>
    </source>
</evidence>
<sequence length="223" mass="23246">MALLHRATLRPTKLDLLAAWLPSQPWFAGPTDVSGELAGVSGGLTGADVVSRGAYRFDDPADEVGIETMLVGTADGPVHQVPLTYRAAPLDGADDWLVGTTEHSVLGTRWVYDGCADPVYVAALAHAILAGGGQAEQYFEADGRREVREPTVTIAVSGAGDADVTPVGAVRQVVDEDTTTIVTDSAELIVVRRPGAGDATGPTLLGSWNGQPTSVPLAYARTR</sequence>
<dbReference type="InterPro" id="IPR040999">
    <property type="entry name" value="Mak_N_cap"/>
</dbReference>
<dbReference type="GO" id="GO:0016301">
    <property type="term" value="F:kinase activity"/>
    <property type="evidence" value="ECO:0007669"/>
    <property type="project" value="UniProtKB-KW"/>
</dbReference>
<keyword evidence="3" id="KW-0418">Kinase</keyword>
<organism evidence="6 7">
    <name type="scientific">Micromonospora jinlongensis</name>
    <dbReference type="NCBI Taxonomy" id="1287877"/>
    <lineage>
        <taxon>Bacteria</taxon>
        <taxon>Bacillati</taxon>
        <taxon>Actinomycetota</taxon>
        <taxon>Actinomycetes</taxon>
        <taxon>Micromonosporales</taxon>
        <taxon>Micromonosporaceae</taxon>
        <taxon>Micromonospora</taxon>
    </lineage>
</organism>
<evidence type="ECO:0000256" key="4">
    <source>
        <dbReference type="ARBA" id="ARBA00022840"/>
    </source>
</evidence>
<dbReference type="NCBIfam" id="NF047744">
    <property type="entry name" value="CG0192_rel"/>
    <property type="match status" value="1"/>
</dbReference>
<keyword evidence="4" id="KW-0067">ATP-binding</keyword>
<comment type="caution">
    <text evidence="6">The sequence shown here is derived from an EMBL/GenBank/DDBJ whole genome shotgun (WGS) entry which is preliminary data.</text>
</comment>
<evidence type="ECO:0000256" key="1">
    <source>
        <dbReference type="ARBA" id="ARBA00022679"/>
    </source>
</evidence>
<evidence type="ECO:0000313" key="7">
    <source>
        <dbReference type="Proteomes" id="UP000523545"/>
    </source>
</evidence>
<protein>
    <recommendedName>
        <fullName evidence="5">Maltokinase N-terminal cap domain-containing protein</fullName>
    </recommendedName>
</protein>
<evidence type="ECO:0000256" key="3">
    <source>
        <dbReference type="ARBA" id="ARBA00022777"/>
    </source>
</evidence>
<name>A0A7Z0BHH9_9ACTN</name>
<dbReference type="EMBL" id="JACCHK010000001">
    <property type="protein sequence ID" value="NYH46030.1"/>
    <property type="molecule type" value="Genomic_DNA"/>
</dbReference>
<evidence type="ECO:0000256" key="2">
    <source>
        <dbReference type="ARBA" id="ARBA00022741"/>
    </source>
</evidence>
<dbReference type="GO" id="GO:0005524">
    <property type="term" value="F:ATP binding"/>
    <property type="evidence" value="ECO:0007669"/>
    <property type="project" value="UniProtKB-KW"/>
</dbReference>
<dbReference type="Proteomes" id="UP000523545">
    <property type="component" value="Unassembled WGS sequence"/>
</dbReference>
<keyword evidence="7" id="KW-1185">Reference proteome</keyword>
<dbReference type="RefSeq" id="WP_179783002.1">
    <property type="nucleotide sequence ID" value="NZ_JACCHK010000001.1"/>
</dbReference>
<keyword evidence="1" id="KW-0808">Transferase</keyword>
<accession>A0A7Z0BHH9</accession>
<feature type="domain" description="Maltokinase N-terminal cap" evidence="5">
    <location>
        <begin position="20"/>
        <end position="117"/>
    </location>
</feature>
<reference evidence="6 7" key="1">
    <citation type="submission" date="2020-07" db="EMBL/GenBank/DDBJ databases">
        <title>Sequencing the genomes of 1000 actinobacteria strains.</title>
        <authorList>
            <person name="Klenk H.-P."/>
        </authorList>
    </citation>
    <scope>NUCLEOTIDE SEQUENCE [LARGE SCALE GENOMIC DNA]</scope>
    <source>
        <strain evidence="6 7">DSM 45876</strain>
    </source>
</reference>